<feature type="transmembrane region" description="Helical" evidence="2">
    <location>
        <begin position="440"/>
        <end position="460"/>
    </location>
</feature>
<keyword evidence="2" id="KW-0472">Membrane</keyword>
<comment type="caution">
    <text evidence="4">The sequence shown here is derived from an EMBL/GenBank/DDBJ whole genome shotgun (WGS) entry which is preliminary data.</text>
</comment>
<feature type="region of interest" description="Disordered" evidence="1">
    <location>
        <begin position="334"/>
        <end position="418"/>
    </location>
</feature>
<proteinExistence type="predicted"/>
<keyword evidence="2" id="KW-0812">Transmembrane</keyword>
<evidence type="ECO:0000256" key="1">
    <source>
        <dbReference type="SAM" id="MobiDB-lite"/>
    </source>
</evidence>
<evidence type="ECO:0000313" key="5">
    <source>
        <dbReference type="Proteomes" id="UP001201980"/>
    </source>
</evidence>
<feature type="compositionally biased region" description="Pro residues" evidence="1">
    <location>
        <begin position="344"/>
        <end position="353"/>
    </location>
</feature>
<feature type="compositionally biased region" description="Low complexity" evidence="1">
    <location>
        <begin position="376"/>
        <end position="395"/>
    </location>
</feature>
<feature type="compositionally biased region" description="Gly residues" evidence="1">
    <location>
        <begin position="396"/>
        <end position="410"/>
    </location>
</feature>
<evidence type="ECO:0000313" key="4">
    <source>
        <dbReference type="EMBL" id="KAJ2905138.1"/>
    </source>
</evidence>
<dbReference type="Proteomes" id="UP001201980">
    <property type="component" value="Unassembled WGS sequence"/>
</dbReference>
<evidence type="ECO:0000256" key="2">
    <source>
        <dbReference type="SAM" id="Phobius"/>
    </source>
</evidence>
<dbReference type="AlphaFoldDB" id="A0AAD5RXJ5"/>
<keyword evidence="5" id="KW-1185">Reference proteome</keyword>
<feature type="compositionally biased region" description="Low complexity" evidence="1">
    <location>
        <begin position="57"/>
        <end position="77"/>
    </location>
</feature>
<reference evidence="4" key="1">
    <citation type="submission" date="2022-07" db="EMBL/GenBank/DDBJ databases">
        <title>Draft genome sequence of Zalerion maritima ATCC 34329, a (micro)plastics degrading marine fungus.</title>
        <authorList>
            <person name="Paco A."/>
            <person name="Goncalves M.F.M."/>
            <person name="Rocha-Santos T.A.P."/>
            <person name="Alves A."/>
        </authorList>
    </citation>
    <scope>NUCLEOTIDE SEQUENCE</scope>
    <source>
        <strain evidence="4">ATCC 34329</strain>
    </source>
</reference>
<feature type="chain" id="PRO_5041937139" evidence="3">
    <location>
        <begin position="20"/>
        <end position="461"/>
    </location>
</feature>
<accession>A0AAD5RXJ5</accession>
<feature type="region of interest" description="Disordered" evidence="1">
    <location>
        <begin position="57"/>
        <end position="79"/>
    </location>
</feature>
<sequence>MGPSKILMLASLAASVVQGGLVPEKRDCAAPGDCNAVRRGKQWNNYARAIYARGNDTTSAAEEATTTEEGTSTAETSPDATAVGSEIVIEDGTIKLKSLGNKDSAVLPFVAQGEGMNAEKCFKLCPAGIKYVGVSEDNYYCHCGTILGEEPEAHRQRAILDRQTATYRIIVYEVIFIENSDASSSVEASATAGEEEGSESASATPIVIGIEVIVNVDVTMVPGEGAESTNLHPSTIVGETVSRPVYVTPLPGYPCYYPCVLPEPECWTCTSTIVRTTCTGEYQAPYVDGEATSAFAVKPCDECKPTTVYLSNHVPGITPGAPCVDCSPYTPPASFDDNFQAPAPAAPGPPHAGGPPHADGPHAGGPPHADGPHAGGPPHAGGAPPVSGGTPPATGGSDGGGVPASGGEGTSAGCDGDDCDDGTVGGAGVETPAYVPASGASGLAASIIAAVAAFGGVVFVL</sequence>
<keyword evidence="3" id="KW-0732">Signal</keyword>
<protein>
    <submittedName>
        <fullName evidence="4">Uncharacterized protein</fullName>
    </submittedName>
</protein>
<gene>
    <name evidence="4" type="ORF">MKZ38_006215</name>
</gene>
<dbReference type="EMBL" id="JAKWBI020000037">
    <property type="protein sequence ID" value="KAJ2905138.1"/>
    <property type="molecule type" value="Genomic_DNA"/>
</dbReference>
<evidence type="ECO:0000256" key="3">
    <source>
        <dbReference type="SAM" id="SignalP"/>
    </source>
</evidence>
<organism evidence="4 5">
    <name type="scientific">Zalerion maritima</name>
    <dbReference type="NCBI Taxonomy" id="339359"/>
    <lineage>
        <taxon>Eukaryota</taxon>
        <taxon>Fungi</taxon>
        <taxon>Dikarya</taxon>
        <taxon>Ascomycota</taxon>
        <taxon>Pezizomycotina</taxon>
        <taxon>Sordariomycetes</taxon>
        <taxon>Lulworthiomycetidae</taxon>
        <taxon>Lulworthiales</taxon>
        <taxon>Lulworthiaceae</taxon>
        <taxon>Zalerion</taxon>
    </lineage>
</organism>
<feature type="signal peptide" evidence="3">
    <location>
        <begin position="1"/>
        <end position="19"/>
    </location>
</feature>
<name>A0AAD5RXJ5_9PEZI</name>
<keyword evidence="2" id="KW-1133">Transmembrane helix</keyword>